<gene>
    <name evidence="6" type="ORF">KUDE01_000592</name>
</gene>
<evidence type="ECO:0000313" key="6">
    <source>
        <dbReference type="EMBL" id="KAK1899803.1"/>
    </source>
</evidence>
<dbReference type="SMART" id="SM00115">
    <property type="entry name" value="CASc"/>
    <property type="match status" value="1"/>
</dbReference>
<protein>
    <submittedName>
        <fullName evidence="6">Caspase a</fullName>
    </submittedName>
</protein>
<dbReference type="PROSITE" id="PS50208">
    <property type="entry name" value="CASPASE_P20"/>
    <property type="match status" value="1"/>
</dbReference>
<dbReference type="GO" id="GO:0050727">
    <property type="term" value="P:regulation of inflammatory response"/>
    <property type="evidence" value="ECO:0007669"/>
    <property type="project" value="TreeGrafter"/>
</dbReference>
<dbReference type="Proteomes" id="UP001228049">
    <property type="component" value="Unassembled WGS sequence"/>
</dbReference>
<dbReference type="SUPFAM" id="SSF47986">
    <property type="entry name" value="DEATH domain"/>
    <property type="match status" value="1"/>
</dbReference>
<dbReference type="SUPFAM" id="SSF52129">
    <property type="entry name" value="Caspase-like"/>
    <property type="match status" value="1"/>
</dbReference>
<evidence type="ECO:0000256" key="2">
    <source>
        <dbReference type="RuleBase" id="RU003971"/>
    </source>
</evidence>
<dbReference type="InterPro" id="IPR002138">
    <property type="entry name" value="Pept_C14_p10"/>
</dbReference>
<reference evidence="6" key="1">
    <citation type="submission" date="2023-04" db="EMBL/GenBank/DDBJ databases">
        <title>Chromosome-level genome of Chaenocephalus aceratus.</title>
        <authorList>
            <person name="Park H."/>
        </authorList>
    </citation>
    <scope>NUCLEOTIDE SEQUENCE</scope>
    <source>
        <strain evidence="6">DE</strain>
        <tissue evidence="6">Muscle</tissue>
    </source>
</reference>
<keyword evidence="7" id="KW-1185">Reference proteome</keyword>
<evidence type="ECO:0000259" key="5">
    <source>
        <dbReference type="PROSITE" id="PS50209"/>
    </source>
</evidence>
<dbReference type="InterPro" id="IPR011600">
    <property type="entry name" value="Pept_C14_caspase"/>
</dbReference>
<dbReference type="InterPro" id="IPR029030">
    <property type="entry name" value="Caspase-like_dom_sf"/>
</dbReference>
<name>A0AAD9CDH6_DISEL</name>
<dbReference type="AlphaFoldDB" id="A0AAD9CDH6"/>
<dbReference type="InterPro" id="IPR011029">
    <property type="entry name" value="DEATH-like_dom_sf"/>
</dbReference>
<dbReference type="PRINTS" id="PR00376">
    <property type="entry name" value="IL1BCENZYME"/>
</dbReference>
<sequence length="394" mass="44476">MEAIANVMYPICFYYELNRIRVKFVDSANKELIKELLDGLFDDGVLNDGQKDSILEENPSTKDKARALIDTVRRKGDVASRKMIALLQSRDQTLYDSLGLSSGKPAQPAAAAAPEIKLEQEYSGTLIPSTKAFWTGKQGQRDTYPAAENSIRHRLALLITNITFTDTSFNRKGADRDEENMDTLLVALGYEVVKHTNLTGKEIDAAVIEFSKHKKLKETDSVVVVIMSHGKLGAVLGVEWKKDKPDEFCINNIYHHLSPERCPALLNKPKIILIQKKGGSVLVKDGLSCDDASHNTGHEEFEEDGVRYVNKEKDFLALLSCTPDTVSYRQTDRGSLLIQHFVEVLNTSAHVDDIEELFRKVMQRFEDFSVNNKRQMPTKDRVTLTKRFYFFPGI</sequence>
<dbReference type="InterPro" id="IPR001309">
    <property type="entry name" value="Pept_C14_p20"/>
</dbReference>
<dbReference type="SMART" id="SM00114">
    <property type="entry name" value="CARD"/>
    <property type="match status" value="1"/>
</dbReference>
<evidence type="ECO:0000259" key="3">
    <source>
        <dbReference type="PROSITE" id="PS50207"/>
    </source>
</evidence>
<evidence type="ECO:0000256" key="1">
    <source>
        <dbReference type="ARBA" id="ARBA00010134"/>
    </source>
</evidence>
<dbReference type="PROSITE" id="PS50207">
    <property type="entry name" value="CASPASE_P10"/>
    <property type="match status" value="1"/>
</dbReference>
<dbReference type="GO" id="GO:0004197">
    <property type="term" value="F:cysteine-type endopeptidase activity"/>
    <property type="evidence" value="ECO:0007669"/>
    <property type="project" value="InterPro"/>
</dbReference>
<dbReference type="GO" id="GO:0006508">
    <property type="term" value="P:proteolysis"/>
    <property type="evidence" value="ECO:0007669"/>
    <property type="project" value="InterPro"/>
</dbReference>
<dbReference type="GO" id="GO:0072559">
    <property type="term" value="C:NLRP3 inflammasome complex"/>
    <property type="evidence" value="ECO:0007669"/>
    <property type="project" value="TreeGrafter"/>
</dbReference>
<proteinExistence type="inferred from homology"/>
<dbReference type="PANTHER" id="PTHR47901:SF3">
    <property type="entry name" value="CASPASE-1"/>
    <property type="match status" value="1"/>
</dbReference>
<comment type="caution">
    <text evidence="6">The sequence shown here is derived from an EMBL/GenBank/DDBJ whole genome shotgun (WGS) entry which is preliminary data.</text>
</comment>
<dbReference type="PROSITE" id="PS50209">
    <property type="entry name" value="CARD"/>
    <property type="match status" value="1"/>
</dbReference>
<dbReference type="InterPro" id="IPR002398">
    <property type="entry name" value="Pept_C14"/>
</dbReference>
<dbReference type="Gene3D" id="3.40.50.1460">
    <property type="match status" value="1"/>
</dbReference>
<accession>A0AAD9CDH6</accession>
<dbReference type="PANTHER" id="PTHR47901">
    <property type="entry name" value="CASPASE RECRUITMENT DOMAIN-CONTAINING PROTEIN 18"/>
    <property type="match status" value="1"/>
</dbReference>
<dbReference type="GO" id="GO:0097169">
    <property type="term" value="C:AIM2 inflammasome complex"/>
    <property type="evidence" value="ECO:0007669"/>
    <property type="project" value="TreeGrafter"/>
</dbReference>
<dbReference type="InterPro" id="IPR015917">
    <property type="entry name" value="Pept_C14A"/>
</dbReference>
<feature type="domain" description="Caspase family p20" evidence="4">
    <location>
        <begin position="152"/>
        <end position="281"/>
    </location>
</feature>
<dbReference type="Gene3D" id="1.10.533.10">
    <property type="entry name" value="Death Domain, Fas"/>
    <property type="match status" value="1"/>
</dbReference>
<evidence type="ECO:0000313" key="7">
    <source>
        <dbReference type="Proteomes" id="UP001228049"/>
    </source>
</evidence>
<dbReference type="Pfam" id="PF00656">
    <property type="entry name" value="Peptidase_C14"/>
    <property type="match status" value="1"/>
</dbReference>
<comment type="similarity">
    <text evidence="1 2">Belongs to the peptidase C14A family.</text>
</comment>
<evidence type="ECO:0000259" key="4">
    <source>
        <dbReference type="PROSITE" id="PS50208"/>
    </source>
</evidence>
<organism evidence="6 7">
    <name type="scientific">Dissostichus eleginoides</name>
    <name type="common">Patagonian toothfish</name>
    <name type="synonym">Dissostichus amissus</name>
    <dbReference type="NCBI Taxonomy" id="100907"/>
    <lineage>
        <taxon>Eukaryota</taxon>
        <taxon>Metazoa</taxon>
        <taxon>Chordata</taxon>
        <taxon>Craniata</taxon>
        <taxon>Vertebrata</taxon>
        <taxon>Euteleostomi</taxon>
        <taxon>Actinopterygii</taxon>
        <taxon>Neopterygii</taxon>
        <taxon>Teleostei</taxon>
        <taxon>Neoteleostei</taxon>
        <taxon>Acanthomorphata</taxon>
        <taxon>Eupercaria</taxon>
        <taxon>Perciformes</taxon>
        <taxon>Notothenioidei</taxon>
        <taxon>Nototheniidae</taxon>
        <taxon>Dissostichus</taxon>
    </lineage>
</organism>
<dbReference type="InterPro" id="IPR001315">
    <property type="entry name" value="CARD"/>
</dbReference>
<dbReference type="PIRSF" id="PIRSF038001">
    <property type="entry name" value="Caspase_ICE"/>
    <property type="match status" value="1"/>
</dbReference>
<dbReference type="GO" id="GO:0042981">
    <property type="term" value="P:regulation of apoptotic process"/>
    <property type="evidence" value="ECO:0007669"/>
    <property type="project" value="InterPro"/>
</dbReference>
<dbReference type="Pfam" id="PF00619">
    <property type="entry name" value="CARD"/>
    <property type="match status" value="1"/>
</dbReference>
<dbReference type="GO" id="GO:0072557">
    <property type="term" value="C:IPAF inflammasome complex"/>
    <property type="evidence" value="ECO:0007669"/>
    <property type="project" value="TreeGrafter"/>
</dbReference>
<dbReference type="EMBL" id="JASDAP010000007">
    <property type="protein sequence ID" value="KAK1899803.1"/>
    <property type="molecule type" value="Genomic_DNA"/>
</dbReference>
<feature type="domain" description="Caspase family p10" evidence="3">
    <location>
        <begin position="305"/>
        <end position="392"/>
    </location>
</feature>
<feature type="domain" description="CARD" evidence="5">
    <location>
        <begin position="17"/>
        <end position="102"/>
    </location>
</feature>